<dbReference type="GeneID" id="73338512"/>
<organism evidence="1 2">
    <name type="scientific">Colletotrichum lupini</name>
    <dbReference type="NCBI Taxonomy" id="145971"/>
    <lineage>
        <taxon>Eukaryota</taxon>
        <taxon>Fungi</taxon>
        <taxon>Dikarya</taxon>
        <taxon>Ascomycota</taxon>
        <taxon>Pezizomycotina</taxon>
        <taxon>Sordariomycetes</taxon>
        <taxon>Hypocreomycetidae</taxon>
        <taxon>Glomerellales</taxon>
        <taxon>Glomerellaceae</taxon>
        <taxon>Colletotrichum</taxon>
        <taxon>Colletotrichum acutatum species complex</taxon>
    </lineage>
</organism>
<gene>
    <name evidence="1" type="ORF">CLUP02_04490</name>
</gene>
<dbReference type="Proteomes" id="UP000830671">
    <property type="component" value="Chromosome 2"/>
</dbReference>
<keyword evidence="2" id="KW-1185">Reference proteome</keyword>
<protein>
    <submittedName>
        <fullName evidence="1">Uncharacterized protein</fullName>
    </submittedName>
</protein>
<accession>A0A9Q8WDC8</accession>
<proteinExistence type="predicted"/>
<dbReference type="EMBL" id="CP019474">
    <property type="protein sequence ID" value="UQC79011.1"/>
    <property type="molecule type" value="Genomic_DNA"/>
</dbReference>
<dbReference type="AlphaFoldDB" id="A0A9Q8WDC8"/>
<dbReference type="KEGG" id="clup:CLUP02_04490"/>
<reference evidence="1" key="1">
    <citation type="journal article" date="2021" name="Mol. Plant Microbe Interact.">
        <title>Complete Genome Sequence of the Plant-Pathogenic Fungus Colletotrichum lupini.</title>
        <authorList>
            <person name="Baroncelli R."/>
            <person name="Pensec F."/>
            <person name="Da Lio D."/>
            <person name="Boufleur T."/>
            <person name="Vicente I."/>
            <person name="Sarrocco S."/>
            <person name="Picot A."/>
            <person name="Baraldi E."/>
            <person name="Sukno S."/>
            <person name="Thon M."/>
            <person name="Le Floch G."/>
        </authorList>
    </citation>
    <scope>NUCLEOTIDE SEQUENCE</scope>
    <source>
        <strain evidence="1">IMI 504893</strain>
    </source>
</reference>
<name>A0A9Q8WDC8_9PEZI</name>
<dbReference type="RefSeq" id="XP_049140645.1">
    <property type="nucleotide sequence ID" value="XM_049283502.1"/>
</dbReference>
<evidence type="ECO:0000313" key="2">
    <source>
        <dbReference type="Proteomes" id="UP000830671"/>
    </source>
</evidence>
<sequence length="213" mass="23437">MPVPGLDYFERRSGLVWTANFQDKRESVLAVQKPSFKDDESRAALGDFNPRQPTMDWGRSLGVVSFEENWLGECGVAGRPFASSQSSRVKADRICSFRRDPMLSELLSGSKGNTEAALEAKEGESAVDLDWFVLQGASHGSRPSYRKAIPCCTRRVAVQDESSPSGRVFPLPELRLGNLYISAEAPLQPEILRSQRLGLLVSSPAFPFASILT</sequence>
<evidence type="ECO:0000313" key="1">
    <source>
        <dbReference type="EMBL" id="UQC79011.1"/>
    </source>
</evidence>